<comment type="caution">
    <text evidence="6">The sequence shown here is derived from an EMBL/GenBank/DDBJ whole genome shotgun (WGS) entry which is preliminary data.</text>
</comment>
<feature type="domain" description="UmuC" evidence="5">
    <location>
        <begin position="140"/>
        <end position="321"/>
    </location>
</feature>
<dbReference type="PROSITE" id="PS50173">
    <property type="entry name" value="UMUC"/>
    <property type="match status" value="1"/>
</dbReference>
<dbReference type="InterPro" id="IPR017961">
    <property type="entry name" value="DNA_pol_Y-fam_little_finger"/>
</dbReference>
<dbReference type="CDD" id="cd03586">
    <property type="entry name" value="PolY_Pol_IV_kappa"/>
    <property type="match status" value="1"/>
</dbReference>
<dbReference type="EMBL" id="JASJQH010007289">
    <property type="protein sequence ID" value="KAK9711333.1"/>
    <property type="molecule type" value="Genomic_DNA"/>
</dbReference>
<dbReference type="Gene3D" id="3.30.70.270">
    <property type="match status" value="2"/>
</dbReference>
<keyword evidence="3" id="KW-0175">Coiled coil</keyword>
<comment type="similarity">
    <text evidence="1">Belongs to the DNA polymerase type-Y family.</text>
</comment>
<dbReference type="InterPro" id="IPR001126">
    <property type="entry name" value="UmuC"/>
</dbReference>
<dbReference type="InterPro" id="IPR043128">
    <property type="entry name" value="Rev_trsase/Diguanyl_cyclase"/>
</dbReference>
<keyword evidence="7" id="KW-1185">Reference proteome</keyword>
<proteinExistence type="inferred from homology"/>
<evidence type="ECO:0000313" key="6">
    <source>
        <dbReference type="EMBL" id="KAK9711333.1"/>
    </source>
</evidence>
<dbReference type="InterPro" id="IPR050116">
    <property type="entry name" value="DNA_polymerase-Y"/>
</dbReference>
<gene>
    <name evidence="6" type="ORF">K7432_007912</name>
</gene>
<dbReference type="InterPro" id="IPR036775">
    <property type="entry name" value="DNA_pol_Y-fam_lit_finger_sf"/>
</dbReference>
<feature type="coiled-coil region" evidence="3">
    <location>
        <begin position="86"/>
        <end position="113"/>
    </location>
</feature>
<dbReference type="InterPro" id="IPR024728">
    <property type="entry name" value="PolY_HhH_motif"/>
</dbReference>
<dbReference type="PANTHER" id="PTHR11076">
    <property type="entry name" value="DNA REPAIR POLYMERASE UMUC / TRANSFERASE FAMILY MEMBER"/>
    <property type="match status" value="1"/>
</dbReference>
<dbReference type="Gene3D" id="1.10.150.20">
    <property type="entry name" value="5' to 3' exonuclease, C-terminal subdomain"/>
    <property type="match status" value="1"/>
</dbReference>
<protein>
    <recommendedName>
        <fullName evidence="2">DNA polymerase kappa</fullName>
    </recommendedName>
</protein>
<sequence length="460" mass="51922">MNTYTTDDSDIEEEGLLNIDGFSPPIESDVSPAADTNNDTTLAVKEYSEAIMSRIALNEHKAGLSGVDKDKINKIIYDSSKNSRFFQNEERKEEKTQSRINELLKRYEQIKGQVDQPEVIALVKKRVAEIETRRDLTQAIVHVDMDAFYAAVELRDNPHLVGKPIAIGGEQMLSTASYEARKYGVRSAMPGYIARKLCPELIILPLHFDKYRAVSTQVRAIFAEYDPNFCPMSLDEAYLNITEYMHQHPDQTASQIVEDIRNKIFETTTLTASAGIAPNTMLSKICSDINKPNGQYMIEHTEEACLEFVKDLSIRKVGGIGKVTEKVLNALGVHTCKDIYEKQTTIFKLFSPITFEFLLRVSLGIGSVNVSSESTRKSISVERTFPEINTLPKLQSKLDELTVNLAQDMDDENIEGKTVTLKIKTVNFEVLTRARTLPNYIHSKEDLYREGLKMTQEESV</sequence>
<dbReference type="Gene3D" id="3.30.1490.100">
    <property type="entry name" value="DNA polymerase, Y-family, little finger domain"/>
    <property type="match status" value="1"/>
</dbReference>
<dbReference type="PANTHER" id="PTHR11076:SF33">
    <property type="entry name" value="DNA POLYMERASE KAPPA"/>
    <property type="match status" value="1"/>
</dbReference>
<evidence type="ECO:0000259" key="5">
    <source>
        <dbReference type="PROSITE" id="PS50173"/>
    </source>
</evidence>
<dbReference type="SUPFAM" id="SSF56672">
    <property type="entry name" value="DNA/RNA polymerases"/>
    <property type="match status" value="1"/>
</dbReference>
<dbReference type="Gene3D" id="3.40.1170.60">
    <property type="match status" value="1"/>
</dbReference>
<accession>A0ABR2VZF2</accession>
<dbReference type="Pfam" id="PF00817">
    <property type="entry name" value="IMS"/>
    <property type="match status" value="1"/>
</dbReference>
<reference evidence="6 7" key="1">
    <citation type="submission" date="2023-04" db="EMBL/GenBank/DDBJ databases">
        <title>Genome of Basidiobolus ranarum AG-B5.</title>
        <authorList>
            <person name="Stajich J.E."/>
            <person name="Carter-House D."/>
            <person name="Gryganskyi A."/>
        </authorList>
    </citation>
    <scope>NUCLEOTIDE SEQUENCE [LARGE SCALE GENOMIC DNA]</scope>
    <source>
        <strain evidence="6 7">AG-B5</strain>
    </source>
</reference>
<name>A0ABR2VZF2_9FUNG</name>
<dbReference type="Pfam" id="PF11799">
    <property type="entry name" value="IMS_C"/>
    <property type="match status" value="1"/>
</dbReference>
<evidence type="ECO:0000256" key="4">
    <source>
        <dbReference type="SAM" id="MobiDB-lite"/>
    </source>
</evidence>
<dbReference type="SUPFAM" id="SSF100879">
    <property type="entry name" value="Lesion bypass DNA polymerase (Y-family), little finger domain"/>
    <property type="match status" value="1"/>
</dbReference>
<dbReference type="Pfam" id="PF11798">
    <property type="entry name" value="IMS_HHH"/>
    <property type="match status" value="1"/>
</dbReference>
<feature type="region of interest" description="Disordered" evidence="4">
    <location>
        <begin position="18"/>
        <end position="37"/>
    </location>
</feature>
<dbReference type="InterPro" id="IPR043502">
    <property type="entry name" value="DNA/RNA_pol_sf"/>
</dbReference>
<dbReference type="InterPro" id="IPR022880">
    <property type="entry name" value="DNApol_IV"/>
</dbReference>
<dbReference type="Gene3D" id="1.10.150.810">
    <property type="match status" value="1"/>
</dbReference>
<evidence type="ECO:0000256" key="1">
    <source>
        <dbReference type="ARBA" id="ARBA00010945"/>
    </source>
</evidence>
<evidence type="ECO:0000256" key="3">
    <source>
        <dbReference type="SAM" id="Coils"/>
    </source>
</evidence>
<evidence type="ECO:0000256" key="2">
    <source>
        <dbReference type="ARBA" id="ARBA00016178"/>
    </source>
</evidence>
<dbReference type="NCBIfam" id="NF002677">
    <property type="entry name" value="PRK02406.1"/>
    <property type="match status" value="1"/>
</dbReference>
<dbReference type="Proteomes" id="UP001479436">
    <property type="component" value="Unassembled WGS sequence"/>
</dbReference>
<organism evidence="6 7">
    <name type="scientific">Basidiobolus ranarum</name>
    <dbReference type="NCBI Taxonomy" id="34480"/>
    <lineage>
        <taxon>Eukaryota</taxon>
        <taxon>Fungi</taxon>
        <taxon>Fungi incertae sedis</taxon>
        <taxon>Zoopagomycota</taxon>
        <taxon>Entomophthoromycotina</taxon>
        <taxon>Basidiobolomycetes</taxon>
        <taxon>Basidiobolales</taxon>
        <taxon>Basidiobolaceae</taxon>
        <taxon>Basidiobolus</taxon>
    </lineage>
</organism>
<evidence type="ECO:0000313" key="7">
    <source>
        <dbReference type="Proteomes" id="UP001479436"/>
    </source>
</evidence>